<dbReference type="AlphaFoldDB" id="A0A6I4SN40"/>
<sequence>MSETADWSPKSAVITGGASGIGLAIARELSSLGCRIMVADFGSERLDTAIAELSRQGAECVGHACDVSDLKQVDALADAAFAQFAQVDLLINNAGVSGPHGKLAEIDIEEARRHFDVNFWGVWHGCRSFAPRMSEQGDRCAIYNTASENALFCAMPKSAAYIAAKHAVLGLTENFREEMPAHVHVGTIIPGWVHTAIGAEQFMKWGMDGSEYAKIVVPQILARERFVVSHSYNAVRKAERDNALSDSFARNAPRKDGDEQFDVRLVIEKLAPPNG</sequence>
<evidence type="ECO:0000313" key="4">
    <source>
        <dbReference type="EMBL" id="MXO56566.1"/>
    </source>
</evidence>
<dbReference type="SUPFAM" id="SSF51735">
    <property type="entry name" value="NAD(P)-binding Rossmann-fold domains"/>
    <property type="match status" value="1"/>
</dbReference>
<evidence type="ECO:0000256" key="3">
    <source>
        <dbReference type="RuleBase" id="RU000363"/>
    </source>
</evidence>
<keyword evidence="2" id="KW-0560">Oxidoreductase</keyword>
<accession>A0A6I4SN40</accession>
<dbReference type="EMBL" id="WTYS01000001">
    <property type="protein sequence ID" value="MXO56566.1"/>
    <property type="molecule type" value="Genomic_DNA"/>
</dbReference>
<dbReference type="PRINTS" id="PR00081">
    <property type="entry name" value="GDHRDH"/>
</dbReference>
<name>A0A6I4SN40_9SPHN</name>
<gene>
    <name evidence="4" type="ORF">GRI36_06690</name>
</gene>
<dbReference type="InterPro" id="IPR002347">
    <property type="entry name" value="SDR_fam"/>
</dbReference>
<dbReference type="PANTHER" id="PTHR43391:SF82">
    <property type="entry name" value="OXIDOREDUCTASE SADH-RELATED"/>
    <property type="match status" value="1"/>
</dbReference>
<dbReference type="CDD" id="cd05233">
    <property type="entry name" value="SDR_c"/>
    <property type="match status" value="1"/>
</dbReference>
<dbReference type="OrthoDB" id="7403165at2"/>
<dbReference type="GO" id="GO:0016491">
    <property type="term" value="F:oxidoreductase activity"/>
    <property type="evidence" value="ECO:0007669"/>
    <property type="project" value="UniProtKB-KW"/>
</dbReference>
<evidence type="ECO:0000256" key="2">
    <source>
        <dbReference type="ARBA" id="ARBA00023002"/>
    </source>
</evidence>
<dbReference type="Proteomes" id="UP000468943">
    <property type="component" value="Unassembled WGS sequence"/>
</dbReference>
<dbReference type="PANTHER" id="PTHR43391">
    <property type="entry name" value="RETINOL DEHYDROGENASE-RELATED"/>
    <property type="match status" value="1"/>
</dbReference>
<organism evidence="4 5">
    <name type="scientific">Pontixanthobacter gangjinensis</name>
    <dbReference type="NCBI Taxonomy" id="1028742"/>
    <lineage>
        <taxon>Bacteria</taxon>
        <taxon>Pseudomonadati</taxon>
        <taxon>Pseudomonadota</taxon>
        <taxon>Alphaproteobacteria</taxon>
        <taxon>Sphingomonadales</taxon>
        <taxon>Erythrobacteraceae</taxon>
        <taxon>Pontixanthobacter</taxon>
    </lineage>
</organism>
<dbReference type="Gene3D" id="3.40.50.720">
    <property type="entry name" value="NAD(P)-binding Rossmann-like Domain"/>
    <property type="match status" value="1"/>
</dbReference>
<dbReference type="Pfam" id="PF00106">
    <property type="entry name" value="adh_short"/>
    <property type="match status" value="1"/>
</dbReference>
<reference evidence="4 5" key="1">
    <citation type="submission" date="2019-12" db="EMBL/GenBank/DDBJ databases">
        <title>Genomic-based taxomic classification of the family Erythrobacteraceae.</title>
        <authorList>
            <person name="Xu L."/>
        </authorList>
    </citation>
    <scope>NUCLEOTIDE SEQUENCE [LARGE SCALE GENOMIC DNA]</scope>
    <source>
        <strain evidence="4 5">JCM 17802</strain>
    </source>
</reference>
<evidence type="ECO:0000256" key="1">
    <source>
        <dbReference type="ARBA" id="ARBA00006484"/>
    </source>
</evidence>
<comment type="similarity">
    <text evidence="1 3">Belongs to the short-chain dehydrogenases/reductases (SDR) family.</text>
</comment>
<dbReference type="PRINTS" id="PR00080">
    <property type="entry name" value="SDRFAMILY"/>
</dbReference>
<evidence type="ECO:0000313" key="5">
    <source>
        <dbReference type="Proteomes" id="UP000468943"/>
    </source>
</evidence>
<keyword evidence="5" id="KW-1185">Reference proteome</keyword>
<comment type="caution">
    <text evidence="4">The sequence shown here is derived from an EMBL/GenBank/DDBJ whole genome shotgun (WGS) entry which is preliminary data.</text>
</comment>
<proteinExistence type="inferred from homology"/>
<protein>
    <submittedName>
        <fullName evidence="4">SDR family NAD(P)-dependent oxidoreductase</fullName>
    </submittedName>
</protein>
<dbReference type="RefSeq" id="WP_160597752.1">
    <property type="nucleotide sequence ID" value="NZ_WTYS01000001.1"/>
</dbReference>
<dbReference type="InterPro" id="IPR036291">
    <property type="entry name" value="NAD(P)-bd_dom_sf"/>
</dbReference>